<keyword evidence="3" id="KW-1185">Reference proteome</keyword>
<feature type="transmembrane region" description="Helical" evidence="1">
    <location>
        <begin position="105"/>
        <end position="129"/>
    </location>
</feature>
<gene>
    <name evidence="2" type="ORF">E1295_00220</name>
</gene>
<sequence length="412" mass="44986">MSTSGSGTVLLHPLAIRQEGEEWIVGRVETGVFVALPEIGVQVIDLLARGRTVPEVAAELGGDQSLDVTGFVASLEQLGFLHDGTPEQATRTSSLPWVRTEHVRWLLHPAVTVATLAMLAAAVVIAVVAPIEIPGAEAAVWSPWSSLVLLSQIVTAWSVIFLHELAHLFTARAAGVPGKMSISTRLQFLVAQTDVSGIWSAPRRIRMTVYLSGMAVNGLLALVALVLYNATPPGGLHNAAAVLFVLQPIMLATQFMFFMRTDVYFVVQDLARCRNLYGDASAYLRHLLRRATRRNPGQDPSRTLPPRERRAVLSYVLFLVPSTLICLASFLFVSFPITVRMVGQTYGNLTDAGSAADLADALLIITAVVFFQSVWFRAWWRRHGERVRALLRRLDSGARSREAARPPGTLPP</sequence>
<evidence type="ECO:0000313" key="2">
    <source>
        <dbReference type="EMBL" id="TDE60308.1"/>
    </source>
</evidence>
<evidence type="ECO:0000256" key="1">
    <source>
        <dbReference type="SAM" id="Phobius"/>
    </source>
</evidence>
<feature type="transmembrane region" description="Helical" evidence="1">
    <location>
        <begin position="236"/>
        <end position="258"/>
    </location>
</feature>
<name>A0A4R5FZ19_9ACTN</name>
<dbReference type="AlphaFoldDB" id="A0A4R5FZ19"/>
<dbReference type="RefSeq" id="WP_132627573.1">
    <property type="nucleotide sequence ID" value="NZ_SMLD01000001.1"/>
</dbReference>
<accession>A0A4R5FZ19</accession>
<keyword evidence="1" id="KW-1133">Transmembrane helix</keyword>
<evidence type="ECO:0008006" key="4">
    <source>
        <dbReference type="Google" id="ProtNLM"/>
    </source>
</evidence>
<feature type="transmembrane region" description="Helical" evidence="1">
    <location>
        <begin position="312"/>
        <end position="338"/>
    </location>
</feature>
<evidence type="ECO:0000313" key="3">
    <source>
        <dbReference type="Proteomes" id="UP000295136"/>
    </source>
</evidence>
<organism evidence="2 3">
    <name type="scientific">Nonomuraea mesophila</name>
    <dbReference type="NCBI Taxonomy" id="2530382"/>
    <lineage>
        <taxon>Bacteria</taxon>
        <taxon>Bacillati</taxon>
        <taxon>Actinomycetota</taxon>
        <taxon>Actinomycetes</taxon>
        <taxon>Streptosporangiales</taxon>
        <taxon>Streptosporangiaceae</taxon>
        <taxon>Nonomuraea</taxon>
    </lineage>
</organism>
<keyword evidence="1" id="KW-0812">Transmembrane</keyword>
<dbReference type="EMBL" id="SMLD01000001">
    <property type="protein sequence ID" value="TDE60308.1"/>
    <property type="molecule type" value="Genomic_DNA"/>
</dbReference>
<keyword evidence="1" id="KW-0472">Membrane</keyword>
<feature type="transmembrane region" description="Helical" evidence="1">
    <location>
        <begin position="358"/>
        <end position="380"/>
    </location>
</feature>
<feature type="transmembrane region" description="Helical" evidence="1">
    <location>
        <begin position="141"/>
        <end position="162"/>
    </location>
</feature>
<dbReference type="Proteomes" id="UP000295136">
    <property type="component" value="Unassembled WGS sequence"/>
</dbReference>
<protein>
    <recommendedName>
        <fullName evidence="4">PqqD family protein</fullName>
    </recommendedName>
</protein>
<comment type="caution">
    <text evidence="2">The sequence shown here is derived from an EMBL/GenBank/DDBJ whole genome shotgun (WGS) entry which is preliminary data.</text>
</comment>
<reference evidence="2 3" key="1">
    <citation type="submission" date="2019-03" db="EMBL/GenBank/DDBJ databases">
        <title>Draft genome sequences of novel Actinobacteria.</title>
        <authorList>
            <person name="Sahin N."/>
            <person name="Ay H."/>
            <person name="Saygin H."/>
        </authorList>
    </citation>
    <scope>NUCLEOTIDE SEQUENCE [LARGE SCALE GENOMIC DNA]</scope>
    <source>
        <strain evidence="2 3">6K102</strain>
    </source>
</reference>
<proteinExistence type="predicted"/>
<feature type="transmembrane region" description="Helical" evidence="1">
    <location>
        <begin position="209"/>
        <end position="230"/>
    </location>
</feature>